<proteinExistence type="inferred from homology"/>
<organism evidence="6 7">
    <name type="scientific">Labrys okinawensis</name>
    <dbReference type="NCBI Taxonomy" id="346911"/>
    <lineage>
        <taxon>Bacteria</taxon>
        <taxon>Pseudomonadati</taxon>
        <taxon>Pseudomonadota</taxon>
        <taxon>Alphaproteobacteria</taxon>
        <taxon>Hyphomicrobiales</taxon>
        <taxon>Xanthobacteraceae</taxon>
        <taxon>Labrys</taxon>
    </lineage>
</organism>
<accession>A0A2S9QAY3</accession>
<evidence type="ECO:0000256" key="5">
    <source>
        <dbReference type="HAMAP-Rule" id="MF_00299"/>
    </source>
</evidence>
<dbReference type="OrthoDB" id="4537997at2"/>
<dbReference type="Pfam" id="PF01885">
    <property type="entry name" value="PTS_2-RNA"/>
    <property type="match status" value="1"/>
</dbReference>
<dbReference type="PANTHER" id="PTHR12684">
    <property type="entry name" value="PUTATIVE PHOSPHOTRANSFERASE"/>
    <property type="match status" value="1"/>
</dbReference>
<evidence type="ECO:0000256" key="4">
    <source>
        <dbReference type="ARBA" id="ARBA00025212"/>
    </source>
</evidence>
<dbReference type="EC" id="2.7.1.-" evidence="5"/>
<comment type="function">
    <text evidence="4 5">Removes the 2'-phosphate from RNA via an intermediate in which the phosphate is ADP-ribosylated by NAD followed by a presumed transesterification to release the RNA and generate ADP-ribose 1''-2''-cyclic phosphate (APPR&gt;P). May function as an ADP-ribosylase.</text>
</comment>
<sequence length="190" mass="20843">MAYGRQKLSKFMSLVLRHAPETAGLALDAQGWVEIDDLARAAGEQLGAGRPDIERVVRESDKQRFIITGTRIRANQGHSVAVDLGLAATAPPAELWHGTSASNQAGIFSSGLEKRSRQHVHLSADRETARKVAMRRAGPWIILRIDAEAMQAAGPQFYRSDNGVWLTEAVPPHFLSVFETFSRSSRQGND</sequence>
<evidence type="ECO:0000313" key="6">
    <source>
        <dbReference type="EMBL" id="PRH86495.1"/>
    </source>
</evidence>
<dbReference type="GO" id="GO:0006388">
    <property type="term" value="P:tRNA splicing, via endonucleolytic cleavage and ligation"/>
    <property type="evidence" value="ECO:0007669"/>
    <property type="project" value="UniProtKB-UniRule"/>
</dbReference>
<gene>
    <name evidence="5" type="primary">kptA</name>
    <name evidence="6" type="ORF">C5L14_14235</name>
</gene>
<evidence type="ECO:0000256" key="3">
    <source>
        <dbReference type="ARBA" id="ARBA00023027"/>
    </source>
</evidence>
<evidence type="ECO:0000256" key="2">
    <source>
        <dbReference type="ARBA" id="ARBA00022679"/>
    </source>
</evidence>
<name>A0A2S9QAY3_9HYPH</name>
<dbReference type="HAMAP" id="MF_00299">
    <property type="entry name" value="KptA"/>
    <property type="match status" value="1"/>
</dbReference>
<dbReference type="RefSeq" id="WP_105862724.1">
    <property type="nucleotide sequence ID" value="NZ_PUEJ01000005.1"/>
</dbReference>
<dbReference type="EMBL" id="PUEJ01000005">
    <property type="protein sequence ID" value="PRH86495.1"/>
    <property type="molecule type" value="Genomic_DNA"/>
</dbReference>
<protein>
    <recommendedName>
        <fullName evidence="5">Probable RNA 2'-phosphotransferase</fullName>
        <ecNumber evidence="5">2.7.1.-</ecNumber>
    </recommendedName>
</protein>
<comment type="similarity">
    <text evidence="1 5">Belongs to the KptA/TPT1 family.</text>
</comment>
<dbReference type="PANTHER" id="PTHR12684:SF2">
    <property type="entry name" value="TRNA 2'-PHOSPHOTRANSFERASE 1"/>
    <property type="match status" value="1"/>
</dbReference>
<comment type="caution">
    <text evidence="6">The sequence shown here is derived from an EMBL/GenBank/DDBJ whole genome shotgun (WGS) entry which is preliminary data.</text>
</comment>
<evidence type="ECO:0000313" key="7">
    <source>
        <dbReference type="Proteomes" id="UP000237682"/>
    </source>
</evidence>
<dbReference type="InterPro" id="IPR002745">
    <property type="entry name" value="Ptrans_KptA/Tpt1"/>
</dbReference>
<evidence type="ECO:0000256" key="1">
    <source>
        <dbReference type="ARBA" id="ARBA00009836"/>
    </source>
</evidence>
<dbReference type="InterPro" id="IPR042080">
    <property type="entry name" value="RNA_2'-PTrans_N"/>
</dbReference>
<keyword evidence="7" id="KW-1185">Reference proteome</keyword>
<dbReference type="GO" id="GO:0000215">
    <property type="term" value="F:tRNA 2'-phosphotransferase activity"/>
    <property type="evidence" value="ECO:0007669"/>
    <property type="project" value="TreeGrafter"/>
</dbReference>
<dbReference type="Proteomes" id="UP000237682">
    <property type="component" value="Unassembled WGS sequence"/>
</dbReference>
<dbReference type="SUPFAM" id="SSF56399">
    <property type="entry name" value="ADP-ribosylation"/>
    <property type="match status" value="1"/>
</dbReference>
<reference evidence="6 7" key="1">
    <citation type="submission" date="2018-02" db="EMBL/GenBank/DDBJ databases">
        <title>Whole genome sequencing of endophytic bacterium.</title>
        <authorList>
            <person name="Eedara R."/>
            <person name="Podile A.R."/>
        </authorList>
    </citation>
    <scope>NUCLEOTIDE SEQUENCE [LARGE SCALE GENOMIC DNA]</scope>
    <source>
        <strain evidence="6 7">RP1T</strain>
    </source>
</reference>
<keyword evidence="2 5" id="KW-0808">Transferase</keyword>
<dbReference type="GO" id="GO:0003950">
    <property type="term" value="F:NAD+ poly-ADP-ribosyltransferase activity"/>
    <property type="evidence" value="ECO:0007669"/>
    <property type="project" value="InterPro"/>
</dbReference>
<keyword evidence="3 5" id="KW-0520">NAD</keyword>
<dbReference type="Gene3D" id="3.20.170.30">
    <property type="match status" value="1"/>
</dbReference>
<dbReference type="InterPro" id="IPR042081">
    <property type="entry name" value="RNA_2'-PTrans_C"/>
</dbReference>
<dbReference type="InterPro" id="IPR022928">
    <property type="entry name" value="RNA_2'-PTrans_KptA"/>
</dbReference>
<dbReference type="AlphaFoldDB" id="A0A2S9QAY3"/>
<dbReference type="Gene3D" id="1.10.10.970">
    <property type="entry name" value="RNA 2'-phosphotransferase, Tpt1/KptA family, N-terminal domain"/>
    <property type="match status" value="1"/>
</dbReference>